<evidence type="ECO:0000313" key="2">
    <source>
        <dbReference type="EMBL" id="AMD91873.1"/>
    </source>
</evidence>
<dbReference type="Proteomes" id="UP000063964">
    <property type="component" value="Chromosome"/>
</dbReference>
<dbReference type="RefSeq" id="WP_066602225.1">
    <property type="nucleotide sequence ID" value="NZ_CP014230.1"/>
</dbReference>
<dbReference type="GO" id="GO:0008757">
    <property type="term" value="F:S-adenosylmethionine-dependent methyltransferase activity"/>
    <property type="evidence" value="ECO:0007669"/>
    <property type="project" value="InterPro"/>
</dbReference>
<gene>
    <name evidence="2" type="ORF">AXF15_01215</name>
</gene>
<dbReference type="Pfam" id="PF08241">
    <property type="entry name" value="Methyltransf_11"/>
    <property type="match status" value="1"/>
</dbReference>
<dbReference type="InterPro" id="IPR013216">
    <property type="entry name" value="Methyltransf_11"/>
</dbReference>
<name>A0A0X8JNX6_9BACT</name>
<evidence type="ECO:0000313" key="3">
    <source>
        <dbReference type="Proteomes" id="UP000063964"/>
    </source>
</evidence>
<organism evidence="2 3">
    <name type="scientific">Desulfomicrobium orale DSM 12838</name>
    <dbReference type="NCBI Taxonomy" id="888061"/>
    <lineage>
        <taxon>Bacteria</taxon>
        <taxon>Pseudomonadati</taxon>
        <taxon>Thermodesulfobacteriota</taxon>
        <taxon>Desulfovibrionia</taxon>
        <taxon>Desulfovibrionales</taxon>
        <taxon>Desulfomicrobiaceae</taxon>
        <taxon>Desulfomicrobium</taxon>
    </lineage>
</organism>
<dbReference type="STRING" id="888061.AXF15_01215"/>
<accession>A0A0X8JNX6</accession>
<feature type="domain" description="Methyltransferase type 11" evidence="1">
    <location>
        <begin position="53"/>
        <end position="148"/>
    </location>
</feature>
<dbReference type="Gene3D" id="3.40.50.150">
    <property type="entry name" value="Vaccinia Virus protein VP39"/>
    <property type="match status" value="1"/>
</dbReference>
<protein>
    <recommendedName>
        <fullName evidence="1">Methyltransferase type 11 domain-containing protein</fullName>
    </recommendedName>
</protein>
<dbReference type="OrthoDB" id="5363250at2"/>
<proteinExistence type="predicted"/>
<dbReference type="PANTHER" id="PTHR43591:SF110">
    <property type="entry name" value="RHODANESE DOMAIN-CONTAINING PROTEIN"/>
    <property type="match status" value="1"/>
</dbReference>
<dbReference type="CDD" id="cd02440">
    <property type="entry name" value="AdoMet_MTases"/>
    <property type="match status" value="1"/>
</dbReference>
<dbReference type="KEGG" id="doa:AXF15_01215"/>
<keyword evidence="3" id="KW-1185">Reference proteome</keyword>
<dbReference type="SUPFAM" id="SSF53335">
    <property type="entry name" value="S-adenosyl-L-methionine-dependent methyltransferases"/>
    <property type="match status" value="1"/>
</dbReference>
<sequence>MNAGWRQRFIERTASKPSGEWAVRRYNEPVAHYRSFRTILEMLNLKQEDEYFEMGCGGGVLLRQALEQVSFAAGIDHSRDMVELSRKNNADAIASGRAEILEGNVAALPWPDGRFSAGASANMFFFVPEPQKALSEACRVLRPGGRFALITLGDSLPGKIIFGWLYKLRLYSDARMEKMLKEAGFSRVEVHTRRFFYQICHAVK</sequence>
<dbReference type="EMBL" id="CP014230">
    <property type="protein sequence ID" value="AMD91873.1"/>
    <property type="molecule type" value="Genomic_DNA"/>
</dbReference>
<dbReference type="PANTHER" id="PTHR43591">
    <property type="entry name" value="METHYLTRANSFERASE"/>
    <property type="match status" value="1"/>
</dbReference>
<dbReference type="AlphaFoldDB" id="A0A0X8JNX6"/>
<dbReference type="InterPro" id="IPR029063">
    <property type="entry name" value="SAM-dependent_MTases_sf"/>
</dbReference>
<reference evidence="3" key="1">
    <citation type="submission" date="2016-02" db="EMBL/GenBank/DDBJ databases">
        <authorList>
            <person name="Holder M.E."/>
            <person name="Ajami N.J."/>
            <person name="Petrosino J.F."/>
        </authorList>
    </citation>
    <scope>NUCLEOTIDE SEQUENCE [LARGE SCALE GENOMIC DNA]</scope>
    <source>
        <strain evidence="3">DSM 12838</strain>
    </source>
</reference>
<evidence type="ECO:0000259" key="1">
    <source>
        <dbReference type="Pfam" id="PF08241"/>
    </source>
</evidence>